<evidence type="ECO:0000313" key="3">
    <source>
        <dbReference type="Proteomes" id="UP001202922"/>
    </source>
</evidence>
<dbReference type="SUPFAM" id="SSF56024">
    <property type="entry name" value="Phospholipase D/nuclease"/>
    <property type="match status" value="1"/>
</dbReference>
<accession>A0ABS9U1Y0</accession>
<dbReference type="Proteomes" id="UP001202922">
    <property type="component" value="Unassembled WGS sequence"/>
</dbReference>
<feature type="domain" description="Phospholipase D-like" evidence="1">
    <location>
        <begin position="115"/>
        <end position="169"/>
    </location>
</feature>
<evidence type="ECO:0000259" key="1">
    <source>
        <dbReference type="Pfam" id="PF13091"/>
    </source>
</evidence>
<dbReference type="EMBL" id="JAKZBV010000001">
    <property type="protein sequence ID" value="MCH6470689.1"/>
    <property type="molecule type" value="Genomic_DNA"/>
</dbReference>
<sequence length="172" mass="19304">MSIWRRTIRTSPRLSLRLDDGLAAVFAGELLDPSPEIWIVSPWVSDVPVLDNSDQDFDVLLGDGFVGPVAFTAVLGRLAELGSLLHLTVKPDDHNRDFINRLSRHVPTTHLDIHHAADVHEKTLCGSNWVVSGSMNFTWRGFEVNEESVVYEIDPALAAQSRLDFEHRWPTP</sequence>
<proteinExistence type="predicted"/>
<organism evidence="2 3">
    <name type="scientific">Sinomonas terrae</name>
    <dbReference type="NCBI Taxonomy" id="2908838"/>
    <lineage>
        <taxon>Bacteria</taxon>
        <taxon>Bacillati</taxon>
        <taxon>Actinomycetota</taxon>
        <taxon>Actinomycetes</taxon>
        <taxon>Micrococcales</taxon>
        <taxon>Micrococcaceae</taxon>
        <taxon>Sinomonas</taxon>
    </lineage>
</organism>
<reference evidence="2 3" key="1">
    <citation type="submission" date="2022-03" db="EMBL/GenBank/DDBJ databases">
        <title>Sinomonas sp. isolated from a soil.</title>
        <authorList>
            <person name="Han J."/>
            <person name="Kim D.-U."/>
        </authorList>
    </citation>
    <scope>NUCLEOTIDE SEQUENCE [LARGE SCALE GENOMIC DNA]</scope>
    <source>
        <strain evidence="2 3">5-5</strain>
    </source>
</reference>
<protein>
    <submittedName>
        <fullName evidence="2">Phospholipase D family protein</fullName>
    </submittedName>
</protein>
<name>A0ABS9U1Y0_9MICC</name>
<dbReference type="NCBIfam" id="NF041068">
    <property type="entry name" value="DpdK"/>
    <property type="match status" value="1"/>
</dbReference>
<evidence type="ECO:0000313" key="2">
    <source>
        <dbReference type="EMBL" id="MCH6470689.1"/>
    </source>
</evidence>
<dbReference type="InterPro" id="IPR025202">
    <property type="entry name" value="PLD-like_dom"/>
</dbReference>
<keyword evidence="3" id="KW-1185">Reference proteome</keyword>
<gene>
    <name evidence="2" type="ORF">L0M17_11995</name>
</gene>
<dbReference type="RefSeq" id="WP_241054196.1">
    <property type="nucleotide sequence ID" value="NZ_JAKZBV010000001.1"/>
</dbReference>
<comment type="caution">
    <text evidence="2">The sequence shown here is derived from an EMBL/GenBank/DDBJ whole genome shotgun (WGS) entry which is preliminary data.</text>
</comment>
<dbReference type="Pfam" id="PF13091">
    <property type="entry name" value="PLDc_2"/>
    <property type="match status" value="1"/>
</dbReference>
<dbReference type="Gene3D" id="3.30.870.10">
    <property type="entry name" value="Endonuclease Chain A"/>
    <property type="match status" value="1"/>
</dbReference>